<accession>A0A7Z0K929</accession>
<dbReference type="GO" id="GO:0006808">
    <property type="term" value="P:regulation of nitrogen utilization"/>
    <property type="evidence" value="ECO:0007669"/>
    <property type="project" value="InterPro"/>
</dbReference>
<dbReference type="SUPFAM" id="SSF54913">
    <property type="entry name" value="GlnB-like"/>
    <property type="match status" value="1"/>
</dbReference>
<dbReference type="GO" id="GO:0030234">
    <property type="term" value="F:enzyme regulator activity"/>
    <property type="evidence" value="ECO:0007669"/>
    <property type="project" value="InterPro"/>
</dbReference>
<evidence type="ECO:0000313" key="2">
    <source>
        <dbReference type="Proteomes" id="UP000535437"/>
    </source>
</evidence>
<dbReference type="AlphaFoldDB" id="A0A7Z0K929"/>
<name>A0A7Z0K929_9MICC</name>
<sequence>MMSQKAVFVVIPDDREERAIALVEDAGATGVTALSARGVGKHARKTFFGARFSGAQSALIMLVPEDKVTPIMSCLDEVIYEGQEAHGICFTVPVEQISPPEPSTDSS</sequence>
<comment type="caution">
    <text evidence="1">The sequence shown here is derived from an EMBL/GenBank/DDBJ whole genome shotgun (WGS) entry which is preliminary data.</text>
</comment>
<organism evidence="1 2">
    <name type="scientific">Nesterenkonia xinjiangensis</name>
    <dbReference type="NCBI Taxonomy" id="225327"/>
    <lineage>
        <taxon>Bacteria</taxon>
        <taxon>Bacillati</taxon>
        <taxon>Actinomycetota</taxon>
        <taxon>Actinomycetes</taxon>
        <taxon>Micrococcales</taxon>
        <taxon>Micrococcaceae</taxon>
        <taxon>Nesterenkonia</taxon>
    </lineage>
</organism>
<gene>
    <name evidence="1" type="ORF">HNR09_000201</name>
</gene>
<dbReference type="Proteomes" id="UP000535437">
    <property type="component" value="Unassembled WGS sequence"/>
</dbReference>
<dbReference type="Gene3D" id="3.30.70.120">
    <property type="match status" value="1"/>
</dbReference>
<dbReference type="Pfam" id="PF00543">
    <property type="entry name" value="P-II"/>
    <property type="match status" value="1"/>
</dbReference>
<dbReference type="InterPro" id="IPR011322">
    <property type="entry name" value="N-reg_PII-like_a/b"/>
</dbReference>
<protein>
    <submittedName>
        <fullName evidence="1">Nitrogen regulatory protein PII</fullName>
    </submittedName>
</protein>
<reference evidence="1 2" key="1">
    <citation type="submission" date="2020-07" db="EMBL/GenBank/DDBJ databases">
        <title>Sequencing the genomes of 1000 actinobacteria strains.</title>
        <authorList>
            <person name="Klenk H.-P."/>
        </authorList>
    </citation>
    <scope>NUCLEOTIDE SEQUENCE [LARGE SCALE GENOMIC DNA]</scope>
    <source>
        <strain evidence="1 2">DSM 15475</strain>
    </source>
</reference>
<dbReference type="InterPro" id="IPR002187">
    <property type="entry name" value="N-reg_PII"/>
</dbReference>
<evidence type="ECO:0000313" key="1">
    <source>
        <dbReference type="EMBL" id="NYJ76790.1"/>
    </source>
</evidence>
<proteinExistence type="predicted"/>
<dbReference type="EMBL" id="JACCFY010000001">
    <property type="protein sequence ID" value="NYJ76790.1"/>
    <property type="molecule type" value="Genomic_DNA"/>
</dbReference>
<keyword evidence="2" id="KW-1185">Reference proteome</keyword>
<dbReference type="RefSeq" id="WP_179540357.1">
    <property type="nucleotide sequence ID" value="NZ_BAAALL010000010.1"/>
</dbReference>
<dbReference type="InterPro" id="IPR015867">
    <property type="entry name" value="N-reg_PII/ATP_PRibTrfase_C"/>
</dbReference>